<feature type="region of interest" description="Disordered" evidence="1">
    <location>
        <begin position="118"/>
        <end position="161"/>
    </location>
</feature>
<evidence type="ECO:0000313" key="3">
    <source>
        <dbReference type="Proteomes" id="UP001066276"/>
    </source>
</evidence>
<comment type="caution">
    <text evidence="2">The sequence shown here is derived from an EMBL/GenBank/DDBJ whole genome shotgun (WGS) entry which is preliminary data.</text>
</comment>
<proteinExistence type="predicted"/>
<sequence length="161" mass="16680">MRPQPGSPAVDQIFCEESWGSNAPPGPRALANHPPPRVAPSTPIPGVCLQLGSSRPPLSLQGDPPCLGAGRRLARAPRLQVSSHLDFQELLIGPAGFGPSEKLSREPECVCVGGDEAATRSPVQHRVSPPTCVGPSQGRAARSGMAGPAPLRLPAARSVLQ</sequence>
<feature type="region of interest" description="Disordered" evidence="1">
    <location>
        <begin position="17"/>
        <end position="38"/>
    </location>
</feature>
<evidence type="ECO:0000313" key="2">
    <source>
        <dbReference type="EMBL" id="KAJ1171982.1"/>
    </source>
</evidence>
<dbReference type="AlphaFoldDB" id="A0AAV7T602"/>
<keyword evidence="3" id="KW-1185">Reference proteome</keyword>
<feature type="compositionally biased region" description="Low complexity" evidence="1">
    <location>
        <begin position="148"/>
        <end position="161"/>
    </location>
</feature>
<protein>
    <submittedName>
        <fullName evidence="2">Uncharacterized protein</fullName>
    </submittedName>
</protein>
<dbReference type="Proteomes" id="UP001066276">
    <property type="component" value="Chromosome 4_1"/>
</dbReference>
<dbReference type="EMBL" id="JANPWB010000007">
    <property type="protein sequence ID" value="KAJ1171982.1"/>
    <property type="molecule type" value="Genomic_DNA"/>
</dbReference>
<organism evidence="2 3">
    <name type="scientific">Pleurodeles waltl</name>
    <name type="common">Iberian ribbed newt</name>
    <dbReference type="NCBI Taxonomy" id="8319"/>
    <lineage>
        <taxon>Eukaryota</taxon>
        <taxon>Metazoa</taxon>
        <taxon>Chordata</taxon>
        <taxon>Craniata</taxon>
        <taxon>Vertebrata</taxon>
        <taxon>Euteleostomi</taxon>
        <taxon>Amphibia</taxon>
        <taxon>Batrachia</taxon>
        <taxon>Caudata</taxon>
        <taxon>Salamandroidea</taxon>
        <taxon>Salamandridae</taxon>
        <taxon>Pleurodelinae</taxon>
        <taxon>Pleurodeles</taxon>
    </lineage>
</organism>
<name>A0AAV7T602_PLEWA</name>
<evidence type="ECO:0000256" key="1">
    <source>
        <dbReference type="SAM" id="MobiDB-lite"/>
    </source>
</evidence>
<reference evidence="2" key="1">
    <citation type="journal article" date="2022" name="bioRxiv">
        <title>Sequencing and chromosome-scale assembly of the giantPleurodeles waltlgenome.</title>
        <authorList>
            <person name="Brown T."/>
            <person name="Elewa A."/>
            <person name="Iarovenko S."/>
            <person name="Subramanian E."/>
            <person name="Araus A.J."/>
            <person name="Petzold A."/>
            <person name="Susuki M."/>
            <person name="Suzuki K.-i.T."/>
            <person name="Hayashi T."/>
            <person name="Toyoda A."/>
            <person name="Oliveira C."/>
            <person name="Osipova E."/>
            <person name="Leigh N.D."/>
            <person name="Simon A."/>
            <person name="Yun M.H."/>
        </authorList>
    </citation>
    <scope>NUCLEOTIDE SEQUENCE</scope>
    <source>
        <strain evidence="2">20211129_DDA</strain>
        <tissue evidence="2">Liver</tissue>
    </source>
</reference>
<accession>A0AAV7T602</accession>
<gene>
    <name evidence="2" type="ORF">NDU88_003839</name>
</gene>